<evidence type="ECO:0000256" key="1">
    <source>
        <dbReference type="SAM" id="MobiDB-lite"/>
    </source>
</evidence>
<comment type="caution">
    <text evidence="2">The sequence shown here is derived from an EMBL/GenBank/DDBJ whole genome shotgun (WGS) entry which is preliminary data.</text>
</comment>
<name>A0A8H5FZL9_9AGAR</name>
<feature type="region of interest" description="Disordered" evidence="1">
    <location>
        <begin position="1"/>
        <end position="21"/>
    </location>
</feature>
<dbReference type="Gene3D" id="1.20.1280.50">
    <property type="match status" value="1"/>
</dbReference>
<accession>A0A8H5FZL9</accession>
<evidence type="ECO:0008006" key="4">
    <source>
        <dbReference type="Google" id="ProtNLM"/>
    </source>
</evidence>
<proteinExistence type="predicted"/>
<protein>
    <recommendedName>
        <fullName evidence="4">F-box domain-containing protein</fullName>
    </recommendedName>
</protein>
<evidence type="ECO:0000313" key="2">
    <source>
        <dbReference type="EMBL" id="KAF5355091.1"/>
    </source>
</evidence>
<dbReference type="Proteomes" id="UP000559027">
    <property type="component" value="Unassembled WGS sequence"/>
</dbReference>
<reference evidence="2 3" key="1">
    <citation type="journal article" date="2020" name="ISME J.">
        <title>Uncovering the hidden diversity of litter-decomposition mechanisms in mushroom-forming fungi.</title>
        <authorList>
            <person name="Floudas D."/>
            <person name="Bentzer J."/>
            <person name="Ahren D."/>
            <person name="Johansson T."/>
            <person name="Persson P."/>
            <person name="Tunlid A."/>
        </authorList>
    </citation>
    <scope>NUCLEOTIDE SEQUENCE [LARGE SCALE GENOMIC DNA]</scope>
    <source>
        <strain evidence="2 3">CBS 146.42</strain>
    </source>
</reference>
<keyword evidence="3" id="KW-1185">Reference proteome</keyword>
<dbReference type="AlphaFoldDB" id="A0A8H5FZL9"/>
<organism evidence="2 3">
    <name type="scientific">Leucocoprinus leucothites</name>
    <dbReference type="NCBI Taxonomy" id="201217"/>
    <lineage>
        <taxon>Eukaryota</taxon>
        <taxon>Fungi</taxon>
        <taxon>Dikarya</taxon>
        <taxon>Basidiomycota</taxon>
        <taxon>Agaricomycotina</taxon>
        <taxon>Agaricomycetes</taxon>
        <taxon>Agaricomycetidae</taxon>
        <taxon>Agaricales</taxon>
        <taxon>Agaricineae</taxon>
        <taxon>Agaricaceae</taxon>
        <taxon>Leucocoprinus</taxon>
    </lineage>
</organism>
<dbReference type="EMBL" id="JAACJO010000008">
    <property type="protein sequence ID" value="KAF5355091.1"/>
    <property type="molecule type" value="Genomic_DNA"/>
</dbReference>
<dbReference type="OrthoDB" id="2269034at2759"/>
<evidence type="ECO:0000313" key="3">
    <source>
        <dbReference type="Proteomes" id="UP000559027"/>
    </source>
</evidence>
<gene>
    <name evidence="2" type="ORF">D9756_005576</name>
</gene>
<feature type="compositionally biased region" description="Polar residues" evidence="1">
    <location>
        <begin position="1"/>
        <end position="11"/>
    </location>
</feature>
<sequence length="478" mass="54648">MTYLEPSTSNVDEPFPSQDPDCDPLERQYEELRERNAVQSPIYVLPPEILSLIFQFVCPSLNLNKHYGIEQEGGKSTRRFQFNLSAVSAFWRQVVFSTPHLWTSVDISTQPISVGHASEILRVFFTGSGELPISIGLSFFHLLDVDEMASPISPNYPKSRIQELHLNQPPESLISDLTSSYTSLFRLSISSPQYKAKVLSLDVPCSHLTLQHTTMRVELHSATITNLHLRELREDVCLELLKVCVNMVEFRCRSPNSENFPIPLPTSPFTLPHLKTLEWSLCTQSIVDRAMLRNIRVPALETLVWVEEDDEDLEVTDPRITFFEHLPPTLSTLQMDGPTDGFEFSSAASDLIRRELNVDHLLMRNCHGKNINSLLHDLILNEEKPERPIGLPRLKTITIHYSANQPLISVNFDTLLQVVESRLRHRSQSFPQRSMHLNMFVDSGLVDWPIEFKEGVKDLVRRGLEVEFTEKSVPISWL</sequence>